<feature type="transmembrane region" description="Helical" evidence="7">
    <location>
        <begin position="162"/>
        <end position="184"/>
    </location>
</feature>
<evidence type="ECO:0000256" key="4">
    <source>
        <dbReference type="ARBA" id="ARBA00022989"/>
    </source>
</evidence>
<dbReference type="InterPro" id="IPR017039">
    <property type="entry name" value="Virul_fac_BrkB"/>
</dbReference>
<dbReference type="PANTHER" id="PTHR30213">
    <property type="entry name" value="INNER MEMBRANE PROTEIN YHJD"/>
    <property type="match status" value="1"/>
</dbReference>
<evidence type="ECO:0000256" key="5">
    <source>
        <dbReference type="ARBA" id="ARBA00023136"/>
    </source>
</evidence>
<organism evidence="8 9">
    <name type="scientific">Capsulimonas corticalis</name>
    <dbReference type="NCBI Taxonomy" id="2219043"/>
    <lineage>
        <taxon>Bacteria</taxon>
        <taxon>Bacillati</taxon>
        <taxon>Armatimonadota</taxon>
        <taxon>Armatimonadia</taxon>
        <taxon>Capsulimonadales</taxon>
        <taxon>Capsulimonadaceae</taxon>
        <taxon>Capsulimonas</taxon>
    </lineage>
</organism>
<keyword evidence="5 7" id="KW-0472">Membrane</keyword>
<evidence type="ECO:0000256" key="6">
    <source>
        <dbReference type="SAM" id="MobiDB-lite"/>
    </source>
</evidence>
<feature type="transmembrane region" description="Helical" evidence="7">
    <location>
        <begin position="43"/>
        <end position="66"/>
    </location>
</feature>
<dbReference type="RefSeq" id="WP_119320069.1">
    <property type="nucleotide sequence ID" value="NZ_AP025739.1"/>
</dbReference>
<comment type="subcellular location">
    <subcellularLocation>
        <location evidence="1">Cell membrane</location>
        <topology evidence="1">Multi-pass membrane protein</topology>
    </subcellularLocation>
</comment>
<evidence type="ECO:0000256" key="2">
    <source>
        <dbReference type="ARBA" id="ARBA00022475"/>
    </source>
</evidence>
<protein>
    <submittedName>
        <fullName evidence="8">Uncharacterized protein</fullName>
    </submittedName>
</protein>
<name>A0A402CRI0_9BACT</name>
<dbReference type="PANTHER" id="PTHR30213:SF1">
    <property type="entry name" value="INNER MEMBRANE PROTEIN YHJD"/>
    <property type="match status" value="1"/>
</dbReference>
<feature type="region of interest" description="Disordered" evidence="6">
    <location>
        <begin position="299"/>
        <end position="372"/>
    </location>
</feature>
<dbReference type="FunCoup" id="A0A402CRI0">
    <property type="interactions" value="238"/>
</dbReference>
<dbReference type="Proteomes" id="UP000287394">
    <property type="component" value="Chromosome"/>
</dbReference>
<dbReference type="Pfam" id="PF03631">
    <property type="entry name" value="Virul_fac_BrkB"/>
    <property type="match status" value="1"/>
</dbReference>
<evidence type="ECO:0000256" key="3">
    <source>
        <dbReference type="ARBA" id="ARBA00022692"/>
    </source>
</evidence>
<sequence length="372" mass="40090">MKALIKSVNKIVMRLKRIFLVRFTLDVFTNFGKNNGGLMAAGLAFFLVLAFVPLLLVGVAAIGYWLHLTHSTQDAVQTVRNLLTQQILPGAAGNEVQHLIERANVAEKVQTITATRSVSGLVGVLGLVWASMQIFLSGALAMNATWQVPETRNWFKQRAVALGLLLATGVLLVISIVATAYGSWLTHHVPGFGVGTTILTEVGAIIVATGMYSMTYKFLPSTNVTWRAALVGGLAAALAWEVAKKGLAVYLLHPNTSMYGNLANLMIFVLWVYYSMMILLIGCEVSAQYAKEVESKRGTAMRRAAHRTPSLDTASASGTPMARAKERRISQRERAGAKTAPSERKAAGSPAASPERNGSNGAHAQRTPKTRD</sequence>
<gene>
    <name evidence="8" type="ORF">CCAX7_001660</name>
</gene>
<dbReference type="KEGG" id="ccot:CCAX7_001660"/>
<feature type="transmembrane region" description="Helical" evidence="7">
    <location>
        <begin position="190"/>
        <end position="212"/>
    </location>
</feature>
<keyword evidence="4 7" id="KW-1133">Transmembrane helix</keyword>
<accession>A0A402CRI0</accession>
<dbReference type="OrthoDB" id="977385at2"/>
<dbReference type="GO" id="GO:0005886">
    <property type="term" value="C:plasma membrane"/>
    <property type="evidence" value="ECO:0007669"/>
    <property type="project" value="UniProtKB-SubCell"/>
</dbReference>
<feature type="transmembrane region" description="Helical" evidence="7">
    <location>
        <begin position="224"/>
        <end position="243"/>
    </location>
</feature>
<evidence type="ECO:0000256" key="7">
    <source>
        <dbReference type="SAM" id="Phobius"/>
    </source>
</evidence>
<keyword evidence="9" id="KW-1185">Reference proteome</keyword>
<dbReference type="AlphaFoldDB" id="A0A402CRI0"/>
<feature type="transmembrane region" description="Helical" evidence="7">
    <location>
        <begin position="263"/>
        <end position="287"/>
    </location>
</feature>
<reference evidence="8 9" key="1">
    <citation type="journal article" date="2019" name="Int. J. Syst. Evol. Microbiol.">
        <title>Capsulimonas corticalis gen. nov., sp. nov., an aerobic capsulated bacterium, of a novel bacterial order, Capsulimonadales ord. nov., of the class Armatimonadia of the phylum Armatimonadetes.</title>
        <authorList>
            <person name="Li J."/>
            <person name="Kudo C."/>
            <person name="Tonouchi A."/>
        </authorList>
    </citation>
    <scope>NUCLEOTIDE SEQUENCE [LARGE SCALE GENOMIC DNA]</scope>
    <source>
        <strain evidence="8 9">AX-7</strain>
    </source>
</reference>
<evidence type="ECO:0000256" key="1">
    <source>
        <dbReference type="ARBA" id="ARBA00004651"/>
    </source>
</evidence>
<feature type="compositionally biased region" description="Basic and acidic residues" evidence="6">
    <location>
        <begin position="323"/>
        <end position="346"/>
    </location>
</feature>
<keyword evidence="2" id="KW-1003">Cell membrane</keyword>
<evidence type="ECO:0000313" key="9">
    <source>
        <dbReference type="Proteomes" id="UP000287394"/>
    </source>
</evidence>
<keyword evidence="3 7" id="KW-0812">Transmembrane</keyword>
<proteinExistence type="predicted"/>
<dbReference type="NCBIfam" id="TIGR00765">
    <property type="entry name" value="yihY_not_rbn"/>
    <property type="match status" value="1"/>
</dbReference>
<feature type="transmembrane region" description="Helical" evidence="7">
    <location>
        <begin position="118"/>
        <end position="141"/>
    </location>
</feature>
<evidence type="ECO:0000313" key="8">
    <source>
        <dbReference type="EMBL" id="BDI28115.1"/>
    </source>
</evidence>
<dbReference type="EMBL" id="AP025739">
    <property type="protein sequence ID" value="BDI28115.1"/>
    <property type="molecule type" value="Genomic_DNA"/>
</dbReference>